<reference evidence="5" key="1">
    <citation type="journal article" date="2020" name="Ecol. Evol.">
        <title>Genome structure and content of the rice root-knot nematode (Meloidogyne graminicola).</title>
        <authorList>
            <person name="Phan N.T."/>
            <person name="Danchin E.G.J."/>
            <person name="Klopp C."/>
            <person name="Perfus-Barbeoch L."/>
            <person name="Kozlowski D.K."/>
            <person name="Koutsovoulos G.D."/>
            <person name="Lopez-Roques C."/>
            <person name="Bouchez O."/>
            <person name="Zahm M."/>
            <person name="Besnard G."/>
            <person name="Bellafiore S."/>
        </authorList>
    </citation>
    <scope>NUCLEOTIDE SEQUENCE</scope>
    <source>
        <strain evidence="5">VN-18</strain>
    </source>
</reference>
<dbReference type="SUPFAM" id="SSF50044">
    <property type="entry name" value="SH3-domain"/>
    <property type="match status" value="1"/>
</dbReference>
<gene>
    <name evidence="5" type="ORF">Mgra_00007008</name>
</gene>
<name>A0A8S9ZK09_9BILA</name>
<dbReference type="EMBL" id="JABEBT010000073">
    <property type="protein sequence ID" value="KAF7633599.1"/>
    <property type="molecule type" value="Genomic_DNA"/>
</dbReference>
<evidence type="ECO:0000256" key="3">
    <source>
        <dbReference type="PROSITE-ProRule" id="PRU00992"/>
    </source>
</evidence>
<organism evidence="5 6">
    <name type="scientific">Meloidogyne graminicola</name>
    <dbReference type="NCBI Taxonomy" id="189291"/>
    <lineage>
        <taxon>Eukaryota</taxon>
        <taxon>Metazoa</taxon>
        <taxon>Ecdysozoa</taxon>
        <taxon>Nematoda</taxon>
        <taxon>Chromadorea</taxon>
        <taxon>Rhabditida</taxon>
        <taxon>Tylenchina</taxon>
        <taxon>Tylenchomorpha</taxon>
        <taxon>Tylenchoidea</taxon>
        <taxon>Meloidogynidae</taxon>
        <taxon>Meloidogyninae</taxon>
        <taxon>Meloidogyne</taxon>
    </lineage>
</organism>
<dbReference type="AlphaFoldDB" id="A0A8S9ZK09"/>
<dbReference type="InterPro" id="IPR027350">
    <property type="entry name" value="GT23_dom"/>
</dbReference>
<sequence>MKRKNVLRRQMTDGCRTYFQMNLIQRLMYLRRLYDYDSIQHEEQKQVIDKQIINHLSTENKYYINKNNYQQLKIIGEKIKSALDLLQNPTDCSNARIILPTQYCGFGCIMHQINYCLIIGSESGRTVIIENEETKIYKFNVKWSEVFEPITNCSYTKHVKPFLPLNDYEEPGQIDRILYLKYRLYLHKEINVSRGFDVAPIEIKDSILKYTYNPILWFRGQLINYIWKENERIKKETNKILSEIRIECGPVVGIHVRRTDKTSEAKIHKLEAYMKWVNFWFDVHEAIFFTIIQNFLFLIFINESWEALTEILAVSQILARSQLLVCTYSSNVCRIIYELMQAIQGDVSKNAHSIDYLYGQYWNENEMESTTDYKPVHEYPVTPEDIWAEKGDIIVVKSAVHNDGLVRGRNLRLNTEGNFPIYLLKEYSRFKNFSIFANIK</sequence>
<evidence type="ECO:0000259" key="4">
    <source>
        <dbReference type="PROSITE" id="PS51659"/>
    </source>
</evidence>
<feature type="region of interest" description="Important for donor substrate binding" evidence="3">
    <location>
        <begin position="257"/>
        <end position="258"/>
    </location>
</feature>
<protein>
    <recommendedName>
        <fullName evidence="4">GT23 domain-containing protein</fullName>
    </recommendedName>
</protein>
<dbReference type="OrthoDB" id="6435034at2759"/>
<keyword evidence="1 3" id="KW-0328">Glycosyltransferase</keyword>
<comment type="caution">
    <text evidence="5">The sequence shown here is derived from an EMBL/GenBank/DDBJ whole genome shotgun (WGS) entry which is preliminary data.</text>
</comment>
<evidence type="ECO:0000256" key="1">
    <source>
        <dbReference type="ARBA" id="ARBA00022676"/>
    </source>
</evidence>
<evidence type="ECO:0000313" key="5">
    <source>
        <dbReference type="EMBL" id="KAF7633599.1"/>
    </source>
</evidence>
<dbReference type="InterPro" id="IPR036028">
    <property type="entry name" value="SH3-like_dom_sf"/>
</dbReference>
<dbReference type="Proteomes" id="UP000605970">
    <property type="component" value="Unassembled WGS sequence"/>
</dbReference>
<dbReference type="GO" id="GO:0046921">
    <property type="term" value="F:alpha-(1-&gt;6)-fucosyltransferase activity"/>
    <property type="evidence" value="ECO:0007669"/>
    <property type="project" value="TreeGrafter"/>
</dbReference>
<dbReference type="PANTHER" id="PTHR13132">
    <property type="entry name" value="ALPHA- 1,6 -FUCOSYLTRANSFERASE"/>
    <property type="match status" value="1"/>
</dbReference>
<dbReference type="PANTHER" id="PTHR13132:SF29">
    <property type="entry name" value="ALPHA-(1,6)-FUCOSYLTRANSFERASE"/>
    <property type="match status" value="1"/>
</dbReference>
<dbReference type="PROSITE" id="PS51659">
    <property type="entry name" value="GT23"/>
    <property type="match status" value="1"/>
</dbReference>
<proteinExistence type="inferred from homology"/>
<dbReference type="GO" id="GO:0006487">
    <property type="term" value="P:protein N-linked glycosylation"/>
    <property type="evidence" value="ECO:0007669"/>
    <property type="project" value="TreeGrafter"/>
</dbReference>
<evidence type="ECO:0000256" key="2">
    <source>
        <dbReference type="ARBA" id="ARBA00022679"/>
    </source>
</evidence>
<accession>A0A8S9ZK09</accession>
<evidence type="ECO:0000313" key="6">
    <source>
        <dbReference type="Proteomes" id="UP000605970"/>
    </source>
</evidence>
<keyword evidence="6" id="KW-1185">Reference proteome</keyword>
<comment type="similarity">
    <text evidence="3">Belongs to the glycosyltransferase 23 family.</text>
</comment>
<feature type="domain" description="GT23" evidence="4">
    <location>
        <begin position="92"/>
        <end position="354"/>
    </location>
</feature>
<dbReference type="InterPro" id="IPR045573">
    <property type="entry name" value="Fut8_N_cat"/>
</dbReference>
<dbReference type="Pfam" id="PF19745">
    <property type="entry name" value="FUT8_N_cat"/>
    <property type="match status" value="2"/>
</dbReference>
<keyword evidence="2 3" id="KW-0808">Transferase</keyword>